<feature type="compositionally biased region" description="Low complexity" evidence="1">
    <location>
        <begin position="130"/>
        <end position="142"/>
    </location>
</feature>
<dbReference type="EMBL" id="CADCTN010000158">
    <property type="protein sequence ID" value="CAA9252482.1"/>
    <property type="molecule type" value="Genomic_DNA"/>
</dbReference>
<feature type="region of interest" description="Disordered" evidence="1">
    <location>
        <begin position="1"/>
        <end position="170"/>
    </location>
</feature>
<dbReference type="AlphaFoldDB" id="A0A6J4IJZ9"/>
<proteinExistence type="predicted"/>
<feature type="non-terminal residue" evidence="2">
    <location>
        <position position="170"/>
    </location>
</feature>
<reference evidence="2" key="1">
    <citation type="submission" date="2020-02" db="EMBL/GenBank/DDBJ databases">
        <authorList>
            <person name="Meier V. D."/>
        </authorList>
    </citation>
    <scope>NUCLEOTIDE SEQUENCE</scope>
    <source>
        <strain evidence="2">AVDCRST_MAG52</strain>
    </source>
</reference>
<name>A0A6J4IJZ9_9ACTN</name>
<evidence type="ECO:0000256" key="1">
    <source>
        <dbReference type="SAM" id="MobiDB-lite"/>
    </source>
</evidence>
<feature type="compositionally biased region" description="Basic and acidic residues" evidence="1">
    <location>
        <begin position="111"/>
        <end position="129"/>
    </location>
</feature>
<accession>A0A6J4IJZ9</accession>
<sequence length="170" mass="18778">GPQCVQRVQHAAGGPGRRDRGAVRRHPRAERDGRHVHAGPQRDRAGQGRDRPVGEEGRHQHRAVRRRRRARRLRRHLPVRHHRGGADRTRAPPLGLLRHRHRVPASAGGHLRADRQADAQADREARADAGDPVGPARRAAPRGPRPASPRRPRGGQRTGQAGGCRVLQGL</sequence>
<evidence type="ECO:0000313" key="2">
    <source>
        <dbReference type="EMBL" id="CAA9252482.1"/>
    </source>
</evidence>
<feature type="compositionally biased region" description="Basic residues" evidence="1">
    <location>
        <begin position="59"/>
        <end position="83"/>
    </location>
</feature>
<organism evidence="2">
    <name type="scientific">uncultured Blastococcus sp</name>
    <dbReference type="NCBI Taxonomy" id="217144"/>
    <lineage>
        <taxon>Bacteria</taxon>
        <taxon>Bacillati</taxon>
        <taxon>Actinomycetota</taxon>
        <taxon>Actinomycetes</taxon>
        <taxon>Geodermatophilales</taxon>
        <taxon>Geodermatophilaceae</taxon>
        <taxon>Blastococcus</taxon>
        <taxon>environmental samples</taxon>
    </lineage>
</organism>
<protein>
    <submittedName>
        <fullName evidence="2">Uncharacterized protein</fullName>
    </submittedName>
</protein>
<feature type="non-terminal residue" evidence="2">
    <location>
        <position position="1"/>
    </location>
</feature>
<feature type="compositionally biased region" description="Basic and acidic residues" evidence="1">
    <location>
        <begin position="29"/>
        <end position="58"/>
    </location>
</feature>
<gene>
    <name evidence="2" type="ORF">AVDCRST_MAG52-2161</name>
</gene>